<dbReference type="RefSeq" id="WP_269908203.1">
    <property type="nucleotide sequence ID" value="NZ_JAPFQA010000019.1"/>
</dbReference>
<dbReference type="Proteomes" id="UP001152178">
    <property type="component" value="Unassembled WGS sequence"/>
</dbReference>
<organism evidence="1 2">
    <name type="scientific">Mesorhizobium qingshengii</name>
    <dbReference type="NCBI Taxonomy" id="1165689"/>
    <lineage>
        <taxon>Bacteria</taxon>
        <taxon>Pseudomonadati</taxon>
        <taxon>Pseudomonadota</taxon>
        <taxon>Alphaproteobacteria</taxon>
        <taxon>Hyphomicrobiales</taxon>
        <taxon>Phyllobacteriaceae</taxon>
        <taxon>Mesorhizobium</taxon>
    </lineage>
</organism>
<reference evidence="1" key="1">
    <citation type="submission" date="2022-11" db="EMBL/GenBank/DDBJ databases">
        <authorList>
            <person name="Coimbra C."/>
        </authorList>
    </citation>
    <scope>NUCLEOTIDE SEQUENCE</scope>
    <source>
        <strain evidence="1">Jales19</strain>
    </source>
</reference>
<name>A0ABT4R286_9HYPH</name>
<dbReference type="Gene3D" id="3.30.300.10">
    <property type="match status" value="1"/>
</dbReference>
<protein>
    <submittedName>
        <fullName evidence="1">Methionine adenosyltransferase</fullName>
    </submittedName>
</protein>
<dbReference type="EMBL" id="JAPFQA010000019">
    <property type="protein sequence ID" value="MCZ8547941.1"/>
    <property type="molecule type" value="Genomic_DNA"/>
</dbReference>
<comment type="caution">
    <text evidence="1">The sequence shown here is derived from an EMBL/GenBank/DDBJ whole genome shotgun (WGS) entry which is preliminary data.</text>
</comment>
<dbReference type="NCBIfam" id="NF003366">
    <property type="entry name" value="PRK04439.1-5"/>
    <property type="match status" value="1"/>
</dbReference>
<dbReference type="Pfam" id="PF01941">
    <property type="entry name" value="AdoMet_Synthase"/>
    <property type="match status" value="1"/>
</dbReference>
<dbReference type="PANTHER" id="PTHR36697">
    <property type="entry name" value="S-ADENOSYLMETHIONINE SYNTHASE"/>
    <property type="match status" value="1"/>
</dbReference>
<dbReference type="InterPro" id="IPR042544">
    <property type="entry name" value="AdoMet_synthase_3"/>
</dbReference>
<gene>
    <name evidence="1" type="ORF">OOJ09_27500</name>
</gene>
<keyword evidence="2" id="KW-1185">Reference proteome</keyword>
<evidence type="ECO:0000313" key="2">
    <source>
        <dbReference type="Proteomes" id="UP001152178"/>
    </source>
</evidence>
<sequence length="398" mass="42368">MATIIVSALEIADNAVELVERKGLGHPDTICDALAETLSQNLSREYQNRFGSVLHYNVDKALLCGGRAAPAFGGGAVLAPIKIYLAGRAVTQVGNEAVRINEIAVEGSRAWLRTNLHALDAERDVRIHELIQPGSYDLQAVFSRRSGSQIHLANDTSIGVGYAPMSPLERMVLAIEKQVNGKIRDGEHPAWGEDVKVMGVRNGETVDLTVACAIIGRHVAHIDDYLGAKASIEKLVRELAAHHGFASVRVAVNAADDPPSGALYLTVTGTSAEAGDDGQVGRGNRANGLITPCRPMSLEAAAGKNPVSHVGKIYNILAREIARTLAVTVPEIAAAYCFMVSRIGAPVTNPALVQVKLATRDGLPAIQLKERVDDIVADHLSRVPQLIDEFVAGAIDVF</sequence>
<proteinExistence type="predicted"/>
<dbReference type="InterPro" id="IPR027790">
    <property type="entry name" value="AdoMet_synthase_2_family"/>
</dbReference>
<evidence type="ECO:0000313" key="1">
    <source>
        <dbReference type="EMBL" id="MCZ8547941.1"/>
    </source>
</evidence>
<dbReference type="PANTHER" id="PTHR36697:SF1">
    <property type="entry name" value="S-ADENOSYLMETHIONINE SYNTHASE"/>
    <property type="match status" value="1"/>
</dbReference>
<accession>A0ABT4R286</accession>
<dbReference type="Gene3D" id="3.30.300.280">
    <property type="entry name" value="S-adenosylmethionine synthetase, C-terminal domain"/>
    <property type="match status" value="2"/>
</dbReference>